<accession>A0ABR2LRK6</accession>
<gene>
    <name evidence="1" type="ORF">KSP40_PGU008684</name>
</gene>
<sequence>MMAVKPSNWNAAAKVNLPSRIKTVLCSGLALKETKTARFVSMRFRTYLLLY</sequence>
<evidence type="ECO:0000313" key="1">
    <source>
        <dbReference type="EMBL" id="KAK8947747.1"/>
    </source>
</evidence>
<comment type="caution">
    <text evidence="1">The sequence shown here is derived from an EMBL/GenBank/DDBJ whole genome shotgun (WGS) entry which is preliminary data.</text>
</comment>
<proteinExistence type="predicted"/>
<reference evidence="1 2" key="1">
    <citation type="journal article" date="2022" name="Nat. Plants">
        <title>Genomes of leafy and leafless Platanthera orchids illuminate the evolution of mycoheterotrophy.</title>
        <authorList>
            <person name="Li M.H."/>
            <person name="Liu K.W."/>
            <person name="Li Z."/>
            <person name="Lu H.C."/>
            <person name="Ye Q.L."/>
            <person name="Zhang D."/>
            <person name="Wang J.Y."/>
            <person name="Li Y.F."/>
            <person name="Zhong Z.M."/>
            <person name="Liu X."/>
            <person name="Yu X."/>
            <person name="Liu D.K."/>
            <person name="Tu X.D."/>
            <person name="Liu B."/>
            <person name="Hao Y."/>
            <person name="Liao X.Y."/>
            <person name="Jiang Y.T."/>
            <person name="Sun W.H."/>
            <person name="Chen J."/>
            <person name="Chen Y.Q."/>
            <person name="Ai Y."/>
            <person name="Zhai J.W."/>
            <person name="Wu S.S."/>
            <person name="Zhou Z."/>
            <person name="Hsiao Y.Y."/>
            <person name="Wu W.L."/>
            <person name="Chen Y.Y."/>
            <person name="Lin Y.F."/>
            <person name="Hsu J.L."/>
            <person name="Li C.Y."/>
            <person name="Wang Z.W."/>
            <person name="Zhao X."/>
            <person name="Zhong W.Y."/>
            <person name="Ma X.K."/>
            <person name="Ma L."/>
            <person name="Huang J."/>
            <person name="Chen G.Z."/>
            <person name="Huang M.Z."/>
            <person name="Huang L."/>
            <person name="Peng D.H."/>
            <person name="Luo Y.B."/>
            <person name="Zou S.Q."/>
            <person name="Chen S.P."/>
            <person name="Lan S."/>
            <person name="Tsai W.C."/>
            <person name="Van de Peer Y."/>
            <person name="Liu Z.J."/>
        </authorList>
    </citation>
    <scope>NUCLEOTIDE SEQUENCE [LARGE SCALE GENOMIC DNA]</scope>
    <source>
        <strain evidence="1">Lor288</strain>
    </source>
</reference>
<dbReference type="EMBL" id="JBBWWR010000016">
    <property type="protein sequence ID" value="KAK8947747.1"/>
    <property type="molecule type" value="Genomic_DNA"/>
</dbReference>
<organism evidence="1 2">
    <name type="scientific">Platanthera guangdongensis</name>
    <dbReference type="NCBI Taxonomy" id="2320717"/>
    <lineage>
        <taxon>Eukaryota</taxon>
        <taxon>Viridiplantae</taxon>
        <taxon>Streptophyta</taxon>
        <taxon>Embryophyta</taxon>
        <taxon>Tracheophyta</taxon>
        <taxon>Spermatophyta</taxon>
        <taxon>Magnoliopsida</taxon>
        <taxon>Liliopsida</taxon>
        <taxon>Asparagales</taxon>
        <taxon>Orchidaceae</taxon>
        <taxon>Orchidoideae</taxon>
        <taxon>Orchideae</taxon>
        <taxon>Orchidinae</taxon>
        <taxon>Platanthera</taxon>
    </lineage>
</organism>
<dbReference type="Proteomes" id="UP001412067">
    <property type="component" value="Unassembled WGS sequence"/>
</dbReference>
<name>A0ABR2LRK6_9ASPA</name>
<keyword evidence="2" id="KW-1185">Reference proteome</keyword>
<protein>
    <submittedName>
        <fullName evidence="1">Uncharacterized protein</fullName>
    </submittedName>
</protein>
<evidence type="ECO:0000313" key="2">
    <source>
        <dbReference type="Proteomes" id="UP001412067"/>
    </source>
</evidence>